<dbReference type="Proteomes" id="UP000677054">
    <property type="component" value="Unassembled WGS sequence"/>
</dbReference>
<dbReference type="InterPro" id="IPR018305">
    <property type="entry name" value="Ribosomal_m50"/>
</dbReference>
<evidence type="ECO:0000256" key="5">
    <source>
        <dbReference type="ARBA" id="ARBA00023274"/>
    </source>
</evidence>
<evidence type="ECO:0000256" key="6">
    <source>
        <dbReference type="ARBA" id="ARBA00035183"/>
    </source>
</evidence>
<evidence type="ECO:0000256" key="1">
    <source>
        <dbReference type="ARBA" id="ARBA00004173"/>
    </source>
</evidence>
<dbReference type="OrthoDB" id="9939609at2759"/>
<keyword evidence="4" id="KW-0496">Mitochondrion</keyword>
<comment type="similarity">
    <text evidence="2">Belongs to the mitochondrion-specific ribosomal protein mL50 family.</text>
</comment>
<keyword evidence="3" id="KW-0689">Ribosomal protein</keyword>
<dbReference type="PANTHER" id="PTHR31542:SF1">
    <property type="entry name" value="LARGE RIBOSOMAL SUBUNIT PROTEIN ML50"/>
    <property type="match status" value="1"/>
</dbReference>
<dbReference type="Pfam" id="PF10501">
    <property type="entry name" value="Ribosomal_L50"/>
    <property type="match status" value="1"/>
</dbReference>
<accession>A0A7R8XHQ5</accession>
<protein>
    <recommendedName>
        <fullName evidence="6">Large ribosomal subunit protein mL50</fullName>
    </recommendedName>
    <alternativeName>
        <fullName evidence="7">39S ribosomal protein L50, mitochondrial</fullName>
    </alternativeName>
</protein>
<evidence type="ECO:0000313" key="9">
    <source>
        <dbReference type="Proteomes" id="UP000677054"/>
    </source>
</evidence>
<dbReference type="EMBL" id="CAJPEV010001453">
    <property type="protein sequence ID" value="CAG0892739.1"/>
    <property type="molecule type" value="Genomic_DNA"/>
</dbReference>
<gene>
    <name evidence="8" type="ORF">DSTB1V02_LOCUS7270</name>
</gene>
<keyword evidence="5" id="KW-0687">Ribonucleoprotein</keyword>
<keyword evidence="9" id="KW-1185">Reference proteome</keyword>
<dbReference type="EMBL" id="LR900970">
    <property type="protein sequence ID" value="CAD7247439.1"/>
    <property type="molecule type" value="Genomic_DNA"/>
</dbReference>
<dbReference type="GO" id="GO:0005762">
    <property type="term" value="C:mitochondrial large ribosomal subunit"/>
    <property type="evidence" value="ECO:0007669"/>
    <property type="project" value="TreeGrafter"/>
</dbReference>
<evidence type="ECO:0000256" key="3">
    <source>
        <dbReference type="ARBA" id="ARBA00022980"/>
    </source>
</evidence>
<evidence type="ECO:0000256" key="7">
    <source>
        <dbReference type="ARBA" id="ARBA00035398"/>
    </source>
</evidence>
<organism evidence="8">
    <name type="scientific">Darwinula stevensoni</name>
    <dbReference type="NCBI Taxonomy" id="69355"/>
    <lineage>
        <taxon>Eukaryota</taxon>
        <taxon>Metazoa</taxon>
        <taxon>Ecdysozoa</taxon>
        <taxon>Arthropoda</taxon>
        <taxon>Crustacea</taxon>
        <taxon>Oligostraca</taxon>
        <taxon>Ostracoda</taxon>
        <taxon>Podocopa</taxon>
        <taxon>Podocopida</taxon>
        <taxon>Darwinulocopina</taxon>
        <taxon>Darwinuloidea</taxon>
        <taxon>Darwinulidae</taxon>
        <taxon>Darwinula</taxon>
    </lineage>
</organism>
<reference evidence="8" key="1">
    <citation type="submission" date="2020-11" db="EMBL/GenBank/DDBJ databases">
        <authorList>
            <person name="Tran Van P."/>
        </authorList>
    </citation>
    <scope>NUCLEOTIDE SEQUENCE</scope>
</reference>
<comment type="subcellular location">
    <subcellularLocation>
        <location evidence="1">Mitochondrion</location>
    </subcellularLocation>
</comment>
<evidence type="ECO:0000313" key="8">
    <source>
        <dbReference type="EMBL" id="CAD7247439.1"/>
    </source>
</evidence>
<dbReference type="PANTHER" id="PTHR31542">
    <property type="entry name" value="39A RIBOSOMAL PROTEIN L50, MITOCHONDRIAL"/>
    <property type="match status" value="1"/>
</dbReference>
<sequence>MAAGDTDRAMAARTATSCLGMSRFYPARTFSTVLALCQKANGSVEVQSGDPGLEGHRKVQFDVESLQARGFLRNQRSYDPPPDVASQLLSISQDALGSRLLSEWSETPLADPHDKYALLTHCARVLGHVVPNSMLHQVSSLGDVLEFYKTPVVTKNPYELLQEKDLPKNLHVIPNPVRFHPDTDTLFKGQTAFPGRSTVSKSLRYKKRYPGYDAQPLPRVFHDN</sequence>
<evidence type="ECO:0000256" key="2">
    <source>
        <dbReference type="ARBA" id="ARBA00008860"/>
    </source>
</evidence>
<dbReference type="AlphaFoldDB" id="A0A7R8XHQ5"/>
<proteinExistence type="inferred from homology"/>
<evidence type="ECO:0000256" key="4">
    <source>
        <dbReference type="ARBA" id="ARBA00023128"/>
    </source>
</evidence>
<name>A0A7R8XHQ5_9CRUS</name>